<dbReference type="PROSITE" id="PS51030">
    <property type="entry name" value="NUCLEAR_REC_DBD_2"/>
    <property type="match status" value="1"/>
</dbReference>
<dbReference type="GO" id="GO:0005496">
    <property type="term" value="F:steroid binding"/>
    <property type="evidence" value="ECO:0007669"/>
    <property type="project" value="UniProtKB-KW"/>
</dbReference>
<dbReference type="GO" id="GO:0003700">
    <property type="term" value="F:DNA-binding transcription factor activity"/>
    <property type="evidence" value="ECO:0007669"/>
    <property type="project" value="InterPro"/>
</dbReference>
<dbReference type="GO" id="GO:0008270">
    <property type="term" value="F:zinc ion binding"/>
    <property type="evidence" value="ECO:0007669"/>
    <property type="project" value="UniProtKB-KW"/>
</dbReference>
<feature type="compositionally biased region" description="Low complexity" evidence="13">
    <location>
        <begin position="84"/>
        <end position="99"/>
    </location>
</feature>
<evidence type="ECO:0000256" key="1">
    <source>
        <dbReference type="ARBA" id="ARBA00005413"/>
    </source>
</evidence>
<evidence type="ECO:0000259" key="14">
    <source>
        <dbReference type="PROSITE" id="PS51030"/>
    </source>
</evidence>
<dbReference type="AlphaFoldDB" id="A0A8W8I260"/>
<proteinExistence type="inferred from homology"/>
<keyword evidence="9 12" id="KW-0804">Transcription</keyword>
<evidence type="ECO:0000256" key="5">
    <source>
        <dbReference type="ARBA" id="ARBA00022833"/>
    </source>
</evidence>
<evidence type="ECO:0000256" key="7">
    <source>
        <dbReference type="ARBA" id="ARBA00023121"/>
    </source>
</evidence>
<name>A0A8W8I260_MAGGI</name>
<dbReference type="EnsemblMetazoa" id="G12164.1">
    <property type="protein sequence ID" value="G12164.1:cds"/>
    <property type="gene ID" value="G12164"/>
</dbReference>
<feature type="compositionally biased region" description="Polar residues" evidence="13">
    <location>
        <begin position="10"/>
        <end position="19"/>
    </location>
</feature>
<evidence type="ECO:0000256" key="6">
    <source>
        <dbReference type="ARBA" id="ARBA00023015"/>
    </source>
</evidence>
<keyword evidence="11 12" id="KW-0539">Nucleus</keyword>
<keyword evidence="8 12" id="KW-0238">DNA-binding</keyword>
<dbReference type="InterPro" id="IPR000536">
    <property type="entry name" value="Nucl_hrmn_rcpt_lig-bd"/>
</dbReference>
<dbReference type="InterPro" id="IPR050200">
    <property type="entry name" value="Nuclear_hormone_rcpt_NR3"/>
</dbReference>
<protein>
    <recommendedName>
        <fullName evidence="18">Estrogen receptor</fullName>
    </recommendedName>
</protein>
<dbReference type="SMART" id="SM00430">
    <property type="entry name" value="HOLI"/>
    <property type="match status" value="1"/>
</dbReference>
<keyword evidence="7" id="KW-0446">Lipid-binding</keyword>
<dbReference type="InterPro" id="IPR001723">
    <property type="entry name" value="Nuclear_hrmn_rcpt"/>
</dbReference>
<keyword evidence="17" id="KW-1185">Reference proteome</keyword>
<feature type="domain" description="Nuclear receptor" evidence="14">
    <location>
        <begin position="389"/>
        <end position="464"/>
    </location>
</feature>
<evidence type="ECO:0000256" key="3">
    <source>
        <dbReference type="ARBA" id="ARBA00022723"/>
    </source>
</evidence>
<dbReference type="SMART" id="SM00399">
    <property type="entry name" value="ZnF_C4"/>
    <property type="match status" value="1"/>
</dbReference>
<feature type="compositionally biased region" description="Basic and acidic residues" evidence="13">
    <location>
        <begin position="48"/>
        <end position="58"/>
    </location>
</feature>
<dbReference type="PRINTS" id="PR00398">
    <property type="entry name" value="STRDHORMONER"/>
</dbReference>
<feature type="region of interest" description="Disordered" evidence="13">
    <location>
        <begin position="1"/>
        <end position="65"/>
    </location>
</feature>
<dbReference type="OMA" id="MSEHIAY"/>
<dbReference type="PROSITE" id="PS51843">
    <property type="entry name" value="NR_LBD"/>
    <property type="match status" value="1"/>
</dbReference>
<feature type="compositionally biased region" description="Basic and acidic residues" evidence="13">
    <location>
        <begin position="21"/>
        <end position="36"/>
    </location>
</feature>
<dbReference type="Pfam" id="PF00105">
    <property type="entry name" value="zf-C4"/>
    <property type="match status" value="1"/>
</dbReference>
<evidence type="ECO:0000256" key="2">
    <source>
        <dbReference type="ARBA" id="ARBA00022665"/>
    </source>
</evidence>
<dbReference type="InterPro" id="IPR013088">
    <property type="entry name" value="Znf_NHR/GATA"/>
</dbReference>
<dbReference type="InterPro" id="IPR035500">
    <property type="entry name" value="NHR-like_dom_sf"/>
</dbReference>
<dbReference type="GO" id="GO:0005634">
    <property type="term" value="C:nucleus"/>
    <property type="evidence" value="ECO:0007669"/>
    <property type="project" value="UniProtKB-SubCell"/>
</dbReference>
<dbReference type="SUPFAM" id="SSF48508">
    <property type="entry name" value="Nuclear receptor ligand-binding domain"/>
    <property type="match status" value="1"/>
</dbReference>
<evidence type="ECO:0000256" key="8">
    <source>
        <dbReference type="ARBA" id="ARBA00023125"/>
    </source>
</evidence>
<evidence type="ECO:0000313" key="17">
    <source>
        <dbReference type="Proteomes" id="UP000005408"/>
    </source>
</evidence>
<dbReference type="Gene3D" id="1.10.565.10">
    <property type="entry name" value="Retinoid X Receptor"/>
    <property type="match status" value="1"/>
</dbReference>
<dbReference type="CDD" id="cd07171">
    <property type="entry name" value="NR_DBD_ER"/>
    <property type="match status" value="1"/>
</dbReference>
<evidence type="ECO:0008006" key="18">
    <source>
        <dbReference type="Google" id="ProtNLM"/>
    </source>
</evidence>
<organism evidence="16 17">
    <name type="scientific">Magallana gigas</name>
    <name type="common">Pacific oyster</name>
    <name type="synonym">Crassostrea gigas</name>
    <dbReference type="NCBI Taxonomy" id="29159"/>
    <lineage>
        <taxon>Eukaryota</taxon>
        <taxon>Metazoa</taxon>
        <taxon>Spiralia</taxon>
        <taxon>Lophotrochozoa</taxon>
        <taxon>Mollusca</taxon>
        <taxon>Bivalvia</taxon>
        <taxon>Autobranchia</taxon>
        <taxon>Pteriomorphia</taxon>
        <taxon>Ostreida</taxon>
        <taxon>Ostreoidea</taxon>
        <taxon>Ostreidae</taxon>
        <taxon>Magallana</taxon>
    </lineage>
</organism>
<evidence type="ECO:0000256" key="9">
    <source>
        <dbReference type="ARBA" id="ARBA00023163"/>
    </source>
</evidence>
<dbReference type="PROSITE" id="PS00031">
    <property type="entry name" value="NUCLEAR_REC_DBD_1"/>
    <property type="match status" value="1"/>
</dbReference>
<comment type="subcellular location">
    <subcellularLocation>
        <location evidence="12">Nucleus</location>
    </subcellularLocation>
</comment>
<comment type="similarity">
    <text evidence="1">Belongs to the nuclear hormone receptor family. NR3 subfamily.</text>
</comment>
<evidence type="ECO:0000256" key="13">
    <source>
        <dbReference type="SAM" id="MobiDB-lite"/>
    </source>
</evidence>
<keyword evidence="2" id="KW-0754">Steroid-binding</keyword>
<keyword evidence="5 12" id="KW-0862">Zinc</keyword>
<sequence length="744" mass="82652">MPPPKKPKSGPTSIEQFMSTDEIRTSSDDEDMRERTGSCSSELSVISEKNENEKDFGDIKSPSGLKLLRDLITKKVEEEQRVPGSCSSGRSSCQSLSLSNESDDPSREDSRASATASLTTEERKKHPPSASSPISPMAGSVLPPFGNSGNPQTAATSVRGSERLINSMVASSLMSGFPTSPTTTTYSAYFPSYLYGQSLQSSYYLNNFDSEPRDLSTKIQKENQNRADRLFDRSSIDSQVHRDIEQRLSAHFGLGSYDSLTDRKDLDSRKNLVGILTEPRYNHLRFPLSPADRETASFPFFVNGYESRRESIEKLVPKEESHGSHHSPGMVPQGSFLSMPYMMHNQVPSSTTLEFRDHDGRILPLLDPSLSFADGRKLKHGAVSAHGPNKLCQVCSDNASGFHYGVWSCEGCKAFFKRSIQGPVDYVCPATNTCTIDKHRRKSCQACRLRKCYEVGMNKGSQRKERKGSISMSKPAATKRSRADSSDNTVNSTSGSPNPAKSARKSQTVTILQALNKAALPVLESHHNHGQPPTKVHLLNSLVKLAERELVHLINWAKNVPGYTDLSLSDQVHLIECCWMELLLLNCAFRSIEHGGKSLAFAPDLVLDRSSWSTVEMTEIFEQVAAVSEQMMQNHLHKDELLLLQAMVLVNAEVRRLASYNQIFNMQQSLLDAIVDTAQKYHPDNVRHVPAVLLLLTHIRQAGERGIAFFQRLKSEGVVTFCDLLKEMLDAQDFLEKKSSNEGD</sequence>
<feature type="domain" description="NR LBD" evidence="15">
    <location>
        <begin position="507"/>
        <end position="732"/>
    </location>
</feature>
<evidence type="ECO:0000256" key="11">
    <source>
        <dbReference type="ARBA" id="ARBA00023242"/>
    </source>
</evidence>
<keyword evidence="3 12" id="KW-0479">Metal-binding</keyword>
<feature type="region of interest" description="Disordered" evidence="13">
    <location>
        <begin position="463"/>
        <end position="507"/>
    </location>
</feature>
<evidence type="ECO:0000259" key="15">
    <source>
        <dbReference type="PROSITE" id="PS51843"/>
    </source>
</evidence>
<dbReference type="PRINTS" id="PR00047">
    <property type="entry name" value="STROIDFINGER"/>
</dbReference>
<accession>A0A8W8I260</accession>
<keyword evidence="4 12" id="KW-0863">Zinc-finger</keyword>
<feature type="region of interest" description="Disordered" evidence="13">
    <location>
        <begin position="77"/>
        <end position="158"/>
    </location>
</feature>
<dbReference type="Pfam" id="PF00104">
    <property type="entry name" value="Hormone_recep"/>
    <property type="match status" value="1"/>
</dbReference>
<evidence type="ECO:0000313" key="16">
    <source>
        <dbReference type="EnsemblMetazoa" id="G12164.1:cds"/>
    </source>
</evidence>
<dbReference type="GO" id="GO:0043565">
    <property type="term" value="F:sequence-specific DNA binding"/>
    <property type="evidence" value="ECO:0007669"/>
    <property type="project" value="InterPro"/>
</dbReference>
<dbReference type="CDD" id="cd07068">
    <property type="entry name" value="NR_LBD_ER_like"/>
    <property type="match status" value="1"/>
</dbReference>
<dbReference type="SUPFAM" id="SSF57716">
    <property type="entry name" value="Glucocorticoid receptor-like (DNA-binding domain)"/>
    <property type="match status" value="1"/>
</dbReference>
<dbReference type="Proteomes" id="UP000005408">
    <property type="component" value="Unassembled WGS sequence"/>
</dbReference>
<evidence type="ECO:0000256" key="4">
    <source>
        <dbReference type="ARBA" id="ARBA00022771"/>
    </source>
</evidence>
<dbReference type="OrthoDB" id="5799427at2759"/>
<evidence type="ECO:0000256" key="12">
    <source>
        <dbReference type="RuleBase" id="RU004334"/>
    </source>
</evidence>
<keyword evidence="6 12" id="KW-0805">Transcription regulation</keyword>
<keyword evidence="10 12" id="KW-0675">Receptor</keyword>
<reference evidence="16" key="1">
    <citation type="submission" date="2022-08" db="UniProtKB">
        <authorList>
            <consortium name="EnsemblMetazoa"/>
        </authorList>
    </citation>
    <scope>IDENTIFICATION</scope>
    <source>
        <strain evidence="16">05x7-T-G4-1.051#20</strain>
    </source>
</reference>
<evidence type="ECO:0000256" key="10">
    <source>
        <dbReference type="ARBA" id="ARBA00023170"/>
    </source>
</evidence>
<dbReference type="FunFam" id="3.30.50.10:FF:000139">
    <property type="entry name" value="Estrogen receptor beta a variant b"/>
    <property type="match status" value="1"/>
</dbReference>
<dbReference type="PANTHER" id="PTHR48092">
    <property type="entry name" value="KNIRPS-RELATED PROTEIN-RELATED"/>
    <property type="match status" value="1"/>
</dbReference>
<feature type="compositionally biased region" description="Polar residues" evidence="13">
    <location>
        <begin position="147"/>
        <end position="158"/>
    </location>
</feature>
<feature type="compositionally biased region" description="Polar residues" evidence="13">
    <location>
        <begin position="486"/>
        <end position="507"/>
    </location>
</feature>
<dbReference type="InterPro" id="IPR001628">
    <property type="entry name" value="Znf_hrmn_rcpt"/>
</dbReference>
<dbReference type="Gene3D" id="3.30.50.10">
    <property type="entry name" value="Erythroid Transcription Factor GATA-1, subunit A"/>
    <property type="match status" value="1"/>
</dbReference>